<dbReference type="PANTHER" id="PTHR47784:SF9">
    <property type="entry name" value="ZN(II)2CYS6 TRANSCRIPTION FACTOR (EUROFUNG)"/>
    <property type="match status" value="1"/>
</dbReference>
<dbReference type="Gene3D" id="4.10.240.10">
    <property type="entry name" value="Zn(2)-C6 fungal-type DNA-binding domain"/>
    <property type="match status" value="1"/>
</dbReference>
<dbReference type="PROSITE" id="PS50048">
    <property type="entry name" value="ZN2_CY6_FUNGAL_2"/>
    <property type="match status" value="1"/>
</dbReference>
<proteinExistence type="predicted"/>
<keyword evidence="2" id="KW-0238">DNA-binding</keyword>
<organism evidence="7 8">
    <name type="scientific">Exophiala oligosperma</name>
    <dbReference type="NCBI Taxonomy" id="215243"/>
    <lineage>
        <taxon>Eukaryota</taxon>
        <taxon>Fungi</taxon>
        <taxon>Dikarya</taxon>
        <taxon>Ascomycota</taxon>
        <taxon>Pezizomycotina</taxon>
        <taxon>Eurotiomycetes</taxon>
        <taxon>Chaetothyriomycetidae</taxon>
        <taxon>Chaetothyriales</taxon>
        <taxon>Herpotrichiellaceae</taxon>
        <taxon>Exophiala</taxon>
    </lineage>
</organism>
<dbReference type="AlphaFoldDB" id="A0A0D2BJV8"/>
<dbReference type="GO" id="GO:0008270">
    <property type="term" value="F:zinc ion binding"/>
    <property type="evidence" value="ECO:0007669"/>
    <property type="project" value="InterPro"/>
</dbReference>
<dbReference type="Pfam" id="PF11951">
    <property type="entry name" value="Fungal_trans_2"/>
    <property type="match status" value="1"/>
</dbReference>
<dbReference type="InterPro" id="IPR021858">
    <property type="entry name" value="Fun_TF"/>
</dbReference>
<sequence length="439" mass="49463">MANNQGGRFQVLSFPGDRSSSGRVQNYKRRKLHHKSQKGCLTCKRRRIKCDEQTPTCQNCVKHGAKCTYTLLVSPQADRDLRKKVPLNWFPNLDSNLFNYFIESVVKTMMPLSSWGMAAQNVVYIAVEEPLAMHSVLAASGCHYRYHLKSPRDRCLSETYHSMQACSGLRRCLEMQQVDKVDAAITTSMFLGSISFADLEDDFQVPLKDRRKPFSWLGSQLGLGSILTLFKSKSNVQDSMWINTLEPTAETVLHLLDDGLPGTAATDGLPDEFATIFGVCETSGPLTNSHHKVLRRLCRLLPIVPENEVALLQYMQFVEVISSQFLHLLNSLDTRALLLVSYWLALLCAEDCWWTRRRAQNDCWAICEHIEQTGDKSLWRYMDFPAAACGYPYTGDAPAGQRLVEWFRGDQLQSSDLYPASTSSNDPGKDLASNLLAAK</sequence>
<gene>
    <name evidence="7" type="ORF">PV06_10326</name>
</gene>
<evidence type="ECO:0000256" key="4">
    <source>
        <dbReference type="ARBA" id="ARBA00023242"/>
    </source>
</evidence>
<dbReference type="SMART" id="SM00066">
    <property type="entry name" value="GAL4"/>
    <property type="match status" value="1"/>
</dbReference>
<evidence type="ECO:0000256" key="1">
    <source>
        <dbReference type="ARBA" id="ARBA00023015"/>
    </source>
</evidence>
<dbReference type="Proteomes" id="UP000053342">
    <property type="component" value="Unassembled WGS sequence"/>
</dbReference>
<name>A0A0D2BJV8_9EURO</name>
<evidence type="ECO:0000259" key="6">
    <source>
        <dbReference type="PROSITE" id="PS50048"/>
    </source>
</evidence>
<evidence type="ECO:0000313" key="8">
    <source>
        <dbReference type="Proteomes" id="UP000053342"/>
    </source>
</evidence>
<dbReference type="InterPro" id="IPR001138">
    <property type="entry name" value="Zn2Cys6_DnaBD"/>
</dbReference>
<dbReference type="RefSeq" id="XP_016257908.1">
    <property type="nucleotide sequence ID" value="XM_016411867.1"/>
</dbReference>
<feature type="region of interest" description="Disordered" evidence="5">
    <location>
        <begin position="11"/>
        <end position="30"/>
    </location>
</feature>
<evidence type="ECO:0000313" key="7">
    <source>
        <dbReference type="EMBL" id="KIW37692.1"/>
    </source>
</evidence>
<dbReference type="VEuPathDB" id="FungiDB:PV06_10326"/>
<dbReference type="GO" id="GO:0001228">
    <property type="term" value="F:DNA-binding transcription activator activity, RNA polymerase II-specific"/>
    <property type="evidence" value="ECO:0007669"/>
    <property type="project" value="TreeGrafter"/>
</dbReference>
<feature type="domain" description="Zn(2)-C6 fungal-type" evidence="6">
    <location>
        <begin position="39"/>
        <end position="69"/>
    </location>
</feature>
<evidence type="ECO:0000256" key="3">
    <source>
        <dbReference type="ARBA" id="ARBA00023163"/>
    </source>
</evidence>
<dbReference type="Pfam" id="PF00172">
    <property type="entry name" value="Zn_clus"/>
    <property type="match status" value="1"/>
</dbReference>
<keyword evidence="3" id="KW-0804">Transcription</keyword>
<dbReference type="EMBL" id="KN847343">
    <property type="protein sequence ID" value="KIW37692.1"/>
    <property type="molecule type" value="Genomic_DNA"/>
</dbReference>
<dbReference type="GeneID" id="27362400"/>
<accession>A0A0D2BJV8</accession>
<dbReference type="CDD" id="cd00067">
    <property type="entry name" value="GAL4"/>
    <property type="match status" value="1"/>
</dbReference>
<dbReference type="InterPro" id="IPR053157">
    <property type="entry name" value="Sterol_Uptake_Regulator"/>
</dbReference>
<keyword evidence="8" id="KW-1185">Reference proteome</keyword>
<evidence type="ECO:0000256" key="5">
    <source>
        <dbReference type="SAM" id="MobiDB-lite"/>
    </source>
</evidence>
<keyword evidence="4" id="KW-0539">Nucleus</keyword>
<dbReference type="PANTHER" id="PTHR47784">
    <property type="entry name" value="STEROL UPTAKE CONTROL PROTEIN 2"/>
    <property type="match status" value="1"/>
</dbReference>
<dbReference type="STRING" id="215243.A0A0D2BJV8"/>
<dbReference type="PROSITE" id="PS00463">
    <property type="entry name" value="ZN2_CY6_FUNGAL_1"/>
    <property type="match status" value="1"/>
</dbReference>
<dbReference type="HOGENOM" id="CLU_024934_9_3_1"/>
<evidence type="ECO:0000256" key="2">
    <source>
        <dbReference type="ARBA" id="ARBA00023125"/>
    </source>
</evidence>
<dbReference type="InterPro" id="IPR036864">
    <property type="entry name" value="Zn2-C6_fun-type_DNA-bd_sf"/>
</dbReference>
<reference evidence="7 8" key="1">
    <citation type="submission" date="2015-01" db="EMBL/GenBank/DDBJ databases">
        <title>The Genome Sequence of Exophiala oligosperma CBS72588.</title>
        <authorList>
            <consortium name="The Broad Institute Genomics Platform"/>
            <person name="Cuomo C."/>
            <person name="de Hoog S."/>
            <person name="Gorbushina A."/>
            <person name="Stielow B."/>
            <person name="Teixiera M."/>
            <person name="Abouelleil A."/>
            <person name="Chapman S.B."/>
            <person name="Priest M."/>
            <person name="Young S.K."/>
            <person name="Wortman J."/>
            <person name="Nusbaum C."/>
            <person name="Birren B."/>
        </authorList>
    </citation>
    <scope>NUCLEOTIDE SEQUENCE [LARGE SCALE GENOMIC DNA]</scope>
    <source>
        <strain evidence="7 8">CBS 72588</strain>
    </source>
</reference>
<keyword evidence="1" id="KW-0805">Transcription regulation</keyword>
<dbReference type="OrthoDB" id="416217at2759"/>
<dbReference type="GO" id="GO:0003677">
    <property type="term" value="F:DNA binding"/>
    <property type="evidence" value="ECO:0007669"/>
    <property type="project" value="UniProtKB-KW"/>
</dbReference>
<protein>
    <recommendedName>
        <fullName evidence="6">Zn(2)-C6 fungal-type domain-containing protein</fullName>
    </recommendedName>
</protein>
<dbReference type="SUPFAM" id="SSF57701">
    <property type="entry name" value="Zn2/Cys6 DNA-binding domain"/>
    <property type="match status" value="1"/>
</dbReference>